<accession>W6PPZ8</accession>
<keyword evidence="2" id="KW-0812">Transmembrane</keyword>
<evidence type="ECO:0000313" key="3">
    <source>
        <dbReference type="EMBL" id="CDM26238.1"/>
    </source>
</evidence>
<name>W6PPZ8_PENRF</name>
<gene>
    <name evidence="3" type="ORF">PROQFM164_S01g000047</name>
</gene>
<keyword evidence="4" id="KW-1185">Reference proteome</keyword>
<proteinExistence type="predicted"/>
<dbReference type="STRING" id="1365484.W6PPZ8"/>
<evidence type="ECO:0000313" key="4">
    <source>
        <dbReference type="Proteomes" id="UP000030686"/>
    </source>
</evidence>
<dbReference type="EMBL" id="HG792015">
    <property type="protein sequence ID" value="CDM26238.1"/>
    <property type="molecule type" value="Genomic_DNA"/>
</dbReference>
<feature type="region of interest" description="Disordered" evidence="1">
    <location>
        <begin position="1"/>
        <end position="25"/>
    </location>
</feature>
<dbReference type="AlphaFoldDB" id="W6PPZ8"/>
<keyword evidence="2" id="KW-0472">Membrane</keyword>
<sequence length="134" mass="14125">MSVFRRRSLLNRTPPPLPERPDQQSHTASIGALVGVAIAVANALGWCLYCRQRLRGPRKGEGLPGSDGPRGIPGPPGPKGSPGDQEPIGSTGNIGQDGTPGLRGFPGIQGGAVCNNQWRPDLRILFLITSLPLF</sequence>
<feature type="region of interest" description="Disordered" evidence="1">
    <location>
        <begin position="58"/>
        <end position="102"/>
    </location>
</feature>
<dbReference type="Proteomes" id="UP000030686">
    <property type="component" value="Unassembled WGS sequence"/>
</dbReference>
<evidence type="ECO:0000256" key="2">
    <source>
        <dbReference type="SAM" id="Phobius"/>
    </source>
</evidence>
<keyword evidence="2" id="KW-1133">Transmembrane helix</keyword>
<organism evidence="3 4">
    <name type="scientific">Penicillium roqueforti (strain FM164)</name>
    <dbReference type="NCBI Taxonomy" id="1365484"/>
    <lineage>
        <taxon>Eukaryota</taxon>
        <taxon>Fungi</taxon>
        <taxon>Dikarya</taxon>
        <taxon>Ascomycota</taxon>
        <taxon>Pezizomycotina</taxon>
        <taxon>Eurotiomycetes</taxon>
        <taxon>Eurotiomycetidae</taxon>
        <taxon>Eurotiales</taxon>
        <taxon>Aspergillaceae</taxon>
        <taxon>Penicillium</taxon>
    </lineage>
</organism>
<evidence type="ECO:0000256" key="1">
    <source>
        <dbReference type="SAM" id="MobiDB-lite"/>
    </source>
</evidence>
<dbReference type="Pfam" id="PF01391">
    <property type="entry name" value="Collagen"/>
    <property type="match status" value="1"/>
</dbReference>
<feature type="transmembrane region" description="Helical" evidence="2">
    <location>
        <begin position="28"/>
        <end position="49"/>
    </location>
</feature>
<protein>
    <submittedName>
        <fullName evidence="3">Collagen triple helix repeat</fullName>
    </submittedName>
</protein>
<dbReference type="InterPro" id="IPR008160">
    <property type="entry name" value="Collagen"/>
</dbReference>
<reference evidence="3" key="1">
    <citation type="journal article" date="2014" name="Nat. Commun.">
        <title>Multiple recent horizontal transfers of a large genomic region in cheese making fungi.</title>
        <authorList>
            <person name="Cheeseman K."/>
            <person name="Ropars J."/>
            <person name="Renault P."/>
            <person name="Dupont J."/>
            <person name="Gouzy J."/>
            <person name="Branca A."/>
            <person name="Abraham A.L."/>
            <person name="Ceppi M."/>
            <person name="Conseiller E."/>
            <person name="Debuchy R."/>
            <person name="Malagnac F."/>
            <person name="Goarin A."/>
            <person name="Silar P."/>
            <person name="Lacoste S."/>
            <person name="Sallet E."/>
            <person name="Bensimon A."/>
            <person name="Giraud T."/>
            <person name="Brygoo Y."/>
        </authorList>
    </citation>
    <scope>NUCLEOTIDE SEQUENCE [LARGE SCALE GENOMIC DNA]</scope>
    <source>
        <strain evidence="3">FM164</strain>
    </source>
</reference>
<keyword evidence="3" id="KW-0176">Collagen</keyword>